<evidence type="ECO:0000256" key="6">
    <source>
        <dbReference type="ARBA" id="ARBA00022884"/>
    </source>
</evidence>
<comment type="function">
    <text evidence="1 7">RNaseP catalyzes the removal of the 5'-leader sequence from pre-tRNA to produce the mature 5'-terminus. It can also cleave other RNA substrates such as 4.5S RNA. The protein component plays an auxiliary but essential role in vivo by binding to the 5'-leader sequence and broadening the substrate specificity of the ribozyme.</text>
</comment>
<evidence type="ECO:0000313" key="9">
    <source>
        <dbReference type="EMBL" id="MBD1388147.1"/>
    </source>
</evidence>
<keyword evidence="10" id="KW-1185">Reference proteome</keyword>
<keyword evidence="2 7" id="KW-0819">tRNA processing</keyword>
<organism evidence="9 10">
    <name type="scientific">Neiella litorisoli</name>
    <dbReference type="NCBI Taxonomy" id="2771431"/>
    <lineage>
        <taxon>Bacteria</taxon>
        <taxon>Pseudomonadati</taxon>
        <taxon>Pseudomonadota</taxon>
        <taxon>Gammaproteobacteria</taxon>
        <taxon>Alteromonadales</taxon>
        <taxon>Echinimonadaceae</taxon>
        <taxon>Neiella</taxon>
    </lineage>
</organism>
<dbReference type="RefSeq" id="WP_087504357.1">
    <property type="nucleotide sequence ID" value="NZ_JACXAF010000001.1"/>
</dbReference>
<dbReference type="EC" id="3.1.26.5" evidence="7 8"/>
<dbReference type="GO" id="GO:0030677">
    <property type="term" value="C:ribonuclease P complex"/>
    <property type="evidence" value="ECO:0007669"/>
    <property type="project" value="TreeGrafter"/>
</dbReference>
<keyword evidence="6 7" id="KW-0694">RNA-binding</keyword>
<dbReference type="PANTHER" id="PTHR33992:SF1">
    <property type="entry name" value="RIBONUCLEASE P PROTEIN COMPONENT"/>
    <property type="match status" value="1"/>
</dbReference>
<evidence type="ECO:0000256" key="2">
    <source>
        <dbReference type="ARBA" id="ARBA00022694"/>
    </source>
</evidence>
<dbReference type="SUPFAM" id="SSF54211">
    <property type="entry name" value="Ribosomal protein S5 domain 2-like"/>
    <property type="match status" value="1"/>
</dbReference>
<keyword evidence="3 7" id="KW-0540">Nuclease</keyword>
<dbReference type="AlphaFoldDB" id="A0A8J6QSV8"/>
<dbReference type="NCBIfam" id="TIGR00188">
    <property type="entry name" value="rnpA"/>
    <property type="match status" value="1"/>
</dbReference>
<dbReference type="Pfam" id="PF00825">
    <property type="entry name" value="Ribonuclease_P"/>
    <property type="match status" value="1"/>
</dbReference>
<accession>A0A8J6QSV8</accession>
<dbReference type="InterPro" id="IPR020539">
    <property type="entry name" value="RNase_P_CS"/>
</dbReference>
<evidence type="ECO:0000313" key="10">
    <source>
        <dbReference type="Proteomes" id="UP000638014"/>
    </source>
</evidence>
<comment type="caution">
    <text evidence="9">The sequence shown here is derived from an EMBL/GenBank/DDBJ whole genome shotgun (WGS) entry which is preliminary data.</text>
</comment>
<sequence length="121" mass="13683">MSSYSYGRELRLLTPAHFNSVFQGKPIRVGSSHLTLLATPNNLPHPRLGFAVSKKSAKLAVQRNRIKRVIRDSFRLNQHHLPNVDIVVIGKAGVGTLAKPELQQLVKQLWPRLKKRCRTSQ</sequence>
<dbReference type="InterPro" id="IPR014721">
    <property type="entry name" value="Ribsml_uS5_D2-typ_fold_subgr"/>
</dbReference>
<keyword evidence="4 7" id="KW-0255">Endonuclease</keyword>
<dbReference type="InterPro" id="IPR000100">
    <property type="entry name" value="RNase_P"/>
</dbReference>
<protein>
    <recommendedName>
        <fullName evidence="7 8">Ribonuclease P protein component</fullName>
        <shortName evidence="7">RNase P protein</shortName>
        <shortName evidence="7">RNaseP protein</shortName>
        <ecNumber evidence="7 8">3.1.26.5</ecNumber>
    </recommendedName>
    <alternativeName>
        <fullName evidence="7">Protein C5</fullName>
    </alternativeName>
</protein>
<dbReference type="PANTHER" id="PTHR33992">
    <property type="entry name" value="RIBONUCLEASE P PROTEIN COMPONENT"/>
    <property type="match status" value="1"/>
</dbReference>
<name>A0A8J6QSV8_9GAMM</name>
<dbReference type="GO" id="GO:0042781">
    <property type="term" value="F:3'-tRNA processing endoribonuclease activity"/>
    <property type="evidence" value="ECO:0007669"/>
    <property type="project" value="TreeGrafter"/>
</dbReference>
<dbReference type="HAMAP" id="MF_00227">
    <property type="entry name" value="RNase_P"/>
    <property type="match status" value="1"/>
</dbReference>
<dbReference type="Proteomes" id="UP000638014">
    <property type="component" value="Unassembled WGS sequence"/>
</dbReference>
<evidence type="ECO:0000256" key="5">
    <source>
        <dbReference type="ARBA" id="ARBA00022801"/>
    </source>
</evidence>
<evidence type="ECO:0000256" key="1">
    <source>
        <dbReference type="ARBA" id="ARBA00002663"/>
    </source>
</evidence>
<reference evidence="9" key="1">
    <citation type="submission" date="2020-09" db="EMBL/GenBank/DDBJ databases">
        <title>A novel bacterium of genus Neiella, isolated from South China Sea.</title>
        <authorList>
            <person name="Huang H."/>
            <person name="Mo K."/>
            <person name="Hu Y."/>
        </authorList>
    </citation>
    <scope>NUCLEOTIDE SEQUENCE</scope>
    <source>
        <strain evidence="9">HB171785</strain>
    </source>
</reference>
<comment type="catalytic activity">
    <reaction evidence="7">
        <text>Endonucleolytic cleavage of RNA, removing 5'-extranucleotides from tRNA precursor.</text>
        <dbReference type="EC" id="3.1.26.5"/>
    </reaction>
</comment>
<dbReference type="GO" id="GO:0004526">
    <property type="term" value="F:ribonuclease P activity"/>
    <property type="evidence" value="ECO:0007669"/>
    <property type="project" value="UniProtKB-UniRule"/>
</dbReference>
<keyword evidence="5 7" id="KW-0378">Hydrolase</keyword>
<proteinExistence type="inferred from homology"/>
<evidence type="ECO:0000256" key="4">
    <source>
        <dbReference type="ARBA" id="ARBA00022759"/>
    </source>
</evidence>
<comment type="subunit">
    <text evidence="7">Consists of a catalytic RNA component (M1 or rnpB) and a protein subunit.</text>
</comment>
<dbReference type="GO" id="GO:0001682">
    <property type="term" value="P:tRNA 5'-leader removal"/>
    <property type="evidence" value="ECO:0007669"/>
    <property type="project" value="UniProtKB-UniRule"/>
</dbReference>
<dbReference type="Gene3D" id="3.30.230.10">
    <property type="match status" value="1"/>
</dbReference>
<evidence type="ECO:0000256" key="7">
    <source>
        <dbReference type="HAMAP-Rule" id="MF_00227"/>
    </source>
</evidence>
<evidence type="ECO:0000256" key="8">
    <source>
        <dbReference type="NCBIfam" id="TIGR00188"/>
    </source>
</evidence>
<gene>
    <name evidence="7 9" type="primary">rnpA</name>
    <name evidence="9" type="ORF">IC617_01770</name>
</gene>
<dbReference type="EMBL" id="JACXAF010000001">
    <property type="protein sequence ID" value="MBD1388147.1"/>
    <property type="molecule type" value="Genomic_DNA"/>
</dbReference>
<dbReference type="PROSITE" id="PS00648">
    <property type="entry name" value="RIBONUCLEASE_P"/>
    <property type="match status" value="1"/>
</dbReference>
<comment type="similarity">
    <text evidence="7">Belongs to the RnpA family.</text>
</comment>
<dbReference type="GO" id="GO:0000049">
    <property type="term" value="F:tRNA binding"/>
    <property type="evidence" value="ECO:0007669"/>
    <property type="project" value="UniProtKB-UniRule"/>
</dbReference>
<evidence type="ECO:0000256" key="3">
    <source>
        <dbReference type="ARBA" id="ARBA00022722"/>
    </source>
</evidence>
<dbReference type="InterPro" id="IPR020568">
    <property type="entry name" value="Ribosomal_Su5_D2-typ_SF"/>
</dbReference>